<dbReference type="SUPFAM" id="SSF56425">
    <property type="entry name" value="Succinate dehydrogenase/fumarate reductase flavoprotein, catalytic domain"/>
    <property type="match status" value="1"/>
</dbReference>
<reference evidence="6 7" key="1">
    <citation type="submission" date="2016-10" db="EMBL/GenBank/DDBJ databases">
        <authorList>
            <person name="Varghese N."/>
            <person name="Submissions S."/>
        </authorList>
    </citation>
    <scope>NUCLEOTIDE SEQUENCE [LARGE SCALE GENOMIC DNA]</scope>
    <source>
        <strain evidence="6 7">ATCC 43761</strain>
    </source>
</reference>
<evidence type="ECO:0000256" key="2">
    <source>
        <dbReference type="ARBA" id="ARBA00022630"/>
    </source>
</evidence>
<keyword evidence="2" id="KW-0285">Flavoprotein</keyword>
<evidence type="ECO:0000313" key="6">
    <source>
        <dbReference type="EMBL" id="SDA67196.1"/>
    </source>
</evidence>
<dbReference type="RefSeq" id="WP_143000345.1">
    <property type="nucleotide sequence ID" value="NZ_FMXC01000035.1"/>
</dbReference>
<evidence type="ECO:0000259" key="5">
    <source>
        <dbReference type="Pfam" id="PF00890"/>
    </source>
</evidence>
<protein>
    <submittedName>
        <fullName evidence="6">FAD binding domain-containing protein</fullName>
    </submittedName>
</protein>
<evidence type="ECO:0000256" key="1">
    <source>
        <dbReference type="ARBA" id="ARBA00001974"/>
    </source>
</evidence>
<dbReference type="InterPro" id="IPR003953">
    <property type="entry name" value="FAD-dep_OxRdtase_2_FAD-bd"/>
</dbReference>
<dbReference type="Proteomes" id="UP000181860">
    <property type="component" value="Unassembled WGS sequence"/>
</dbReference>
<keyword evidence="4" id="KW-0560">Oxidoreductase</keyword>
<keyword evidence="3" id="KW-0274">FAD</keyword>
<sequence length="129" mass="13761">GYLHKADTIEELAKKMDVSSENLANTLASWNRYAAKGVDPTFGRKEGVAVLQGPFYAYQNRDMNIGSIAGLKVNVDLQVLDNLDNPIQGLYAIGQNAGGWIGGYYPGSGTALGGSLNQGRKVGKELAEK</sequence>
<proteinExistence type="predicted"/>
<organism evidence="6 7">
    <name type="scientific">Lactobacillus kefiranofaciens</name>
    <dbReference type="NCBI Taxonomy" id="267818"/>
    <lineage>
        <taxon>Bacteria</taxon>
        <taxon>Bacillati</taxon>
        <taxon>Bacillota</taxon>
        <taxon>Bacilli</taxon>
        <taxon>Lactobacillales</taxon>
        <taxon>Lactobacillaceae</taxon>
        <taxon>Lactobacillus</taxon>
    </lineage>
</organism>
<dbReference type="Gene3D" id="3.50.50.60">
    <property type="entry name" value="FAD/NAD(P)-binding domain"/>
    <property type="match status" value="1"/>
</dbReference>
<feature type="domain" description="FAD-dependent oxidoreductase 2 FAD-binding" evidence="5">
    <location>
        <begin position="18"/>
        <end position="112"/>
    </location>
</feature>
<evidence type="ECO:0000313" key="7">
    <source>
        <dbReference type="Proteomes" id="UP000181860"/>
    </source>
</evidence>
<dbReference type="PANTHER" id="PTHR43400:SF10">
    <property type="entry name" value="3-OXOSTEROID 1-DEHYDROGENASE"/>
    <property type="match status" value="1"/>
</dbReference>
<dbReference type="InterPro" id="IPR036188">
    <property type="entry name" value="FAD/NAD-bd_sf"/>
</dbReference>
<comment type="cofactor">
    <cofactor evidence="1">
        <name>FAD</name>
        <dbReference type="ChEBI" id="CHEBI:57692"/>
    </cofactor>
</comment>
<dbReference type="Pfam" id="PF00890">
    <property type="entry name" value="FAD_binding_2"/>
    <property type="match status" value="1"/>
</dbReference>
<evidence type="ECO:0000256" key="4">
    <source>
        <dbReference type="ARBA" id="ARBA00023002"/>
    </source>
</evidence>
<name>A0ABY0MDZ8_9LACO</name>
<accession>A0ABY0MDZ8</accession>
<dbReference type="InterPro" id="IPR027477">
    <property type="entry name" value="Succ_DH/fumarate_Rdtase_cat_sf"/>
</dbReference>
<dbReference type="Gene3D" id="3.90.700.10">
    <property type="entry name" value="Succinate dehydrogenase/fumarate reductase flavoprotein, catalytic domain"/>
    <property type="match status" value="1"/>
</dbReference>
<dbReference type="SUPFAM" id="SSF51905">
    <property type="entry name" value="FAD/NAD(P)-binding domain"/>
    <property type="match status" value="1"/>
</dbReference>
<dbReference type="EMBL" id="FMXC01000035">
    <property type="protein sequence ID" value="SDA67196.1"/>
    <property type="molecule type" value="Genomic_DNA"/>
</dbReference>
<evidence type="ECO:0000256" key="3">
    <source>
        <dbReference type="ARBA" id="ARBA00022827"/>
    </source>
</evidence>
<dbReference type="InterPro" id="IPR050315">
    <property type="entry name" value="FAD-oxidoreductase_2"/>
</dbReference>
<feature type="non-terminal residue" evidence="6">
    <location>
        <position position="1"/>
    </location>
</feature>
<keyword evidence="7" id="KW-1185">Reference proteome</keyword>
<gene>
    <name evidence="6" type="ORF">SAMN02983011_02057</name>
</gene>
<dbReference type="PANTHER" id="PTHR43400">
    <property type="entry name" value="FUMARATE REDUCTASE"/>
    <property type="match status" value="1"/>
</dbReference>
<comment type="caution">
    <text evidence="6">The sequence shown here is derived from an EMBL/GenBank/DDBJ whole genome shotgun (WGS) entry which is preliminary data.</text>
</comment>